<dbReference type="EMBL" id="MK562503">
    <property type="protein sequence ID" value="QBP32926.1"/>
    <property type="molecule type" value="Genomic_DNA"/>
</dbReference>
<accession>A0A482JJR8</accession>
<organism evidence="1 2">
    <name type="scientific">Shigella phage Buco</name>
    <dbReference type="NCBI Taxonomy" id="2530183"/>
    <lineage>
        <taxon>Viruses</taxon>
        <taxon>Duplodnaviria</taxon>
        <taxon>Heunggongvirae</taxon>
        <taxon>Uroviricota</taxon>
        <taxon>Caudoviricetes</taxon>
        <taxon>Autographivirales</taxon>
        <taxon>Autoscriptoviridae</taxon>
        <taxon>Slopekvirinae</taxon>
        <taxon>Bucovirus</taxon>
        <taxon>Bucovirus buco</taxon>
    </lineage>
</organism>
<evidence type="ECO:0000313" key="2">
    <source>
        <dbReference type="Proteomes" id="UP000294568"/>
    </source>
</evidence>
<dbReference type="Proteomes" id="UP000294568">
    <property type="component" value="Segment"/>
</dbReference>
<proteinExistence type="predicted"/>
<sequence length="119" mass="12887">MTDKLLHAYLRVAEAIGNYVAMNREVAGVKVALYDLAALYGIDLAAYEKEILERNDIPGQADSLRGDPLVEVRMTGTLAQGLADIASCVYDPETGLQMAEITGQVLGTVLIIQEYENAL</sequence>
<name>A0A482JJR8_9CAUD</name>
<protein>
    <submittedName>
        <fullName evidence="1">Uncharacterized protein</fullName>
    </submittedName>
</protein>
<gene>
    <name evidence="1" type="ORF">HRP29_gp26</name>
</gene>
<keyword evidence="2" id="KW-1185">Reference proteome</keyword>
<reference evidence="1 2" key="1">
    <citation type="submission" date="2019-02" db="EMBL/GenBank/DDBJ databases">
        <title>A cornucopia of Shigella phages from the Cornhusker state.</title>
        <authorList>
            <person name="Doore S.M."/>
            <person name="Schrad J.R."/>
            <person name="Perrett H.R."/>
            <person name="Dover J.A."/>
            <person name="Schrad K.P."/>
            <person name="Dean W.F."/>
            <person name="Parent K.N."/>
        </authorList>
    </citation>
    <scope>NUCLEOTIDE SEQUENCE [LARGE SCALE GENOMIC DNA]</scope>
</reference>
<evidence type="ECO:0000313" key="1">
    <source>
        <dbReference type="EMBL" id="QBP32926.1"/>
    </source>
</evidence>